<comment type="caution">
    <text evidence="2">The sequence shown here is derived from an EMBL/GenBank/DDBJ whole genome shotgun (WGS) entry which is preliminary data.</text>
</comment>
<keyword evidence="1" id="KW-0472">Membrane</keyword>
<evidence type="ECO:0000313" key="2">
    <source>
        <dbReference type="EMBL" id="NYK09466.1"/>
    </source>
</evidence>
<gene>
    <name evidence="2" type="ORF">HNR14_001347</name>
</gene>
<feature type="transmembrane region" description="Helical" evidence="1">
    <location>
        <begin position="76"/>
        <end position="102"/>
    </location>
</feature>
<keyword evidence="3" id="KW-1185">Reference proteome</keyword>
<dbReference type="Proteomes" id="UP000521075">
    <property type="component" value="Unassembled WGS sequence"/>
</dbReference>
<feature type="transmembrane region" description="Helical" evidence="1">
    <location>
        <begin position="21"/>
        <end position="47"/>
    </location>
</feature>
<dbReference type="RefSeq" id="WP_179700428.1">
    <property type="nucleotide sequence ID" value="NZ_BAAAHA010000003.1"/>
</dbReference>
<organism evidence="2 3">
    <name type="scientific">Leifsonia naganoensis</name>
    <dbReference type="NCBI Taxonomy" id="150025"/>
    <lineage>
        <taxon>Bacteria</taxon>
        <taxon>Bacillati</taxon>
        <taxon>Actinomycetota</taxon>
        <taxon>Actinomycetes</taxon>
        <taxon>Micrococcales</taxon>
        <taxon>Microbacteriaceae</taxon>
        <taxon>Leifsonia</taxon>
    </lineage>
</organism>
<keyword evidence="1" id="KW-0812">Transmembrane</keyword>
<sequence>MRPTALRARPGHLARFWRDAPLSLQIASGLVSATAVLTFAWDVIALVGGGLRPLSMEQISRMTAAGANPKGDVGVILIFVAFAFGIVMVTLGPLALALLVVMKVKEARIVLGVVAVIYFLAAVSSGNVALVVSSTALVVAWGLMLFAPTTAYLGSEPS</sequence>
<name>A0A853DK51_9MICO</name>
<reference evidence="2 3" key="1">
    <citation type="submission" date="2020-07" db="EMBL/GenBank/DDBJ databases">
        <title>Sequencing the genomes of 1000 actinobacteria strains.</title>
        <authorList>
            <person name="Klenk H.-P."/>
        </authorList>
    </citation>
    <scope>NUCLEOTIDE SEQUENCE [LARGE SCALE GENOMIC DNA]</scope>
    <source>
        <strain evidence="2 3">DSM 15166</strain>
    </source>
</reference>
<evidence type="ECO:0000313" key="3">
    <source>
        <dbReference type="Proteomes" id="UP000521075"/>
    </source>
</evidence>
<feature type="transmembrane region" description="Helical" evidence="1">
    <location>
        <begin position="109"/>
        <end position="130"/>
    </location>
</feature>
<dbReference type="AlphaFoldDB" id="A0A853DK51"/>
<evidence type="ECO:0000256" key="1">
    <source>
        <dbReference type="SAM" id="Phobius"/>
    </source>
</evidence>
<keyword evidence="1" id="KW-1133">Transmembrane helix</keyword>
<dbReference type="EMBL" id="JACCHJ010000001">
    <property type="protein sequence ID" value="NYK09466.1"/>
    <property type="molecule type" value="Genomic_DNA"/>
</dbReference>
<feature type="transmembrane region" description="Helical" evidence="1">
    <location>
        <begin position="136"/>
        <end position="154"/>
    </location>
</feature>
<proteinExistence type="predicted"/>
<protein>
    <submittedName>
        <fullName evidence="2">Uncharacterized protein</fullName>
    </submittedName>
</protein>
<accession>A0A853DK51</accession>